<accession>A0A2A6CQA8</accession>
<proteinExistence type="predicted"/>
<evidence type="ECO:0000313" key="2">
    <source>
        <dbReference type="Proteomes" id="UP000005239"/>
    </source>
</evidence>
<keyword evidence="2" id="KW-1185">Reference proteome</keyword>
<sequence length="510" mass="58500">MDELSSIDSLFQQLSISDDVNRFSSDTVDNLLQKLTLSDDVRDPSSLSPIELFPRELSWKIIQFVPEAVFNLRLVKVKISQYSRHKKSVTISNSENFGNWYIQTSRLLYSRVAELALERDTIRLVDSLDINQSKIAVANEDKQNPLETFKLVVPKSKSSLFELRLKHHLLERNLKRAPLDGTLFEYRLEINPLNASDVEKAKKLRDCVGKRAGTLIVHWYWRSGTSSLPFVYDHLSGIQFDALKVEEFCMSAVLLNSLPSIVADHNVDHISLHVAEVTSHDTVEVLLHLSSLVSSIHLKQLNAYRSHASNYMLGVSSADWGQIIIDMFSRKVKKLLIDNEFFPAYLPKDAADRLIARCQNRILLVNLNAFRHSAMDLQDLSEDFRKHGNGTKDERTLSPMEMLPREIVWMIVGYALESVFDLSMTSRLLRARVTEFTIQQNSLRLVTSLELDRSADLTKEKVILRVRNRYNSIFELRLQHRQLHSRVKRVLGKGVSRISSGAGLLTRKRY</sequence>
<reference evidence="1" key="2">
    <citation type="submission" date="2022-06" db="UniProtKB">
        <authorList>
            <consortium name="EnsemblMetazoa"/>
        </authorList>
    </citation>
    <scope>IDENTIFICATION</scope>
    <source>
        <strain evidence="1">PS312</strain>
    </source>
</reference>
<organism evidence="1 2">
    <name type="scientific">Pristionchus pacificus</name>
    <name type="common">Parasitic nematode worm</name>
    <dbReference type="NCBI Taxonomy" id="54126"/>
    <lineage>
        <taxon>Eukaryota</taxon>
        <taxon>Metazoa</taxon>
        <taxon>Ecdysozoa</taxon>
        <taxon>Nematoda</taxon>
        <taxon>Chromadorea</taxon>
        <taxon>Rhabditida</taxon>
        <taxon>Rhabditina</taxon>
        <taxon>Diplogasteromorpha</taxon>
        <taxon>Diplogasteroidea</taxon>
        <taxon>Neodiplogasteridae</taxon>
        <taxon>Pristionchus</taxon>
    </lineage>
</organism>
<evidence type="ECO:0000313" key="1">
    <source>
        <dbReference type="EnsemblMetazoa" id="PPA41557.1"/>
    </source>
</evidence>
<dbReference type="AlphaFoldDB" id="A0A2A6CQA8"/>
<name>A0A2A6CQA8_PRIPA</name>
<protein>
    <submittedName>
        <fullName evidence="1">Uncharacterized protein</fullName>
    </submittedName>
</protein>
<reference evidence="2" key="1">
    <citation type="journal article" date="2008" name="Nat. Genet.">
        <title>The Pristionchus pacificus genome provides a unique perspective on nematode lifestyle and parasitism.</title>
        <authorList>
            <person name="Dieterich C."/>
            <person name="Clifton S.W."/>
            <person name="Schuster L.N."/>
            <person name="Chinwalla A."/>
            <person name="Delehaunty K."/>
            <person name="Dinkelacker I."/>
            <person name="Fulton L."/>
            <person name="Fulton R."/>
            <person name="Godfrey J."/>
            <person name="Minx P."/>
            <person name="Mitreva M."/>
            <person name="Roeseler W."/>
            <person name="Tian H."/>
            <person name="Witte H."/>
            <person name="Yang S.P."/>
            <person name="Wilson R.K."/>
            <person name="Sommer R.J."/>
        </authorList>
    </citation>
    <scope>NUCLEOTIDE SEQUENCE [LARGE SCALE GENOMIC DNA]</scope>
    <source>
        <strain evidence="2">PS312</strain>
    </source>
</reference>
<accession>A0A8R1YX58</accession>
<dbReference type="Proteomes" id="UP000005239">
    <property type="component" value="Unassembled WGS sequence"/>
</dbReference>
<gene>
    <name evidence="1" type="primary">WBGene00279926</name>
</gene>
<dbReference type="EnsemblMetazoa" id="PPA41557.1">
    <property type="protein sequence ID" value="PPA41557.1"/>
    <property type="gene ID" value="WBGene00279926"/>
</dbReference>